<organism evidence="8 9">
    <name type="scientific">Fusibacter bizertensis</name>
    <dbReference type="NCBI Taxonomy" id="1488331"/>
    <lineage>
        <taxon>Bacteria</taxon>
        <taxon>Bacillati</taxon>
        <taxon>Bacillota</taxon>
        <taxon>Clostridia</taxon>
        <taxon>Eubacteriales</taxon>
        <taxon>Eubacteriales Family XII. Incertae Sedis</taxon>
        <taxon>Fusibacter</taxon>
    </lineage>
</organism>
<dbReference type="NCBIfam" id="TIGR00722">
    <property type="entry name" value="ttdA_fumA_fumB"/>
    <property type="match status" value="1"/>
</dbReference>
<evidence type="ECO:0000313" key="8">
    <source>
        <dbReference type="EMBL" id="MDH8679651.1"/>
    </source>
</evidence>
<keyword evidence="6 8" id="KW-0456">Lyase</keyword>
<evidence type="ECO:0000259" key="7">
    <source>
        <dbReference type="Pfam" id="PF05681"/>
    </source>
</evidence>
<accession>A0ABT6NGW2</accession>
<dbReference type="InterPro" id="IPR051208">
    <property type="entry name" value="Class-I_Fumarase/Tartrate_DH"/>
</dbReference>
<dbReference type="InterPro" id="IPR004646">
    <property type="entry name" value="Fe-S_hydro-lyase_TtdA-typ_cat"/>
</dbReference>
<dbReference type="PANTHER" id="PTHR30389">
    <property type="entry name" value="FUMARATE HYDRATASE-RELATED"/>
    <property type="match status" value="1"/>
</dbReference>
<dbReference type="EC" id="4.2.1.2" evidence="8"/>
<evidence type="ECO:0000313" key="9">
    <source>
        <dbReference type="Proteomes" id="UP001158045"/>
    </source>
</evidence>
<evidence type="ECO:0000256" key="1">
    <source>
        <dbReference type="ARBA" id="ARBA00008876"/>
    </source>
</evidence>
<dbReference type="NCBIfam" id="NF004885">
    <property type="entry name" value="PRK06246.1"/>
    <property type="match status" value="1"/>
</dbReference>
<comment type="caution">
    <text evidence="8">The sequence shown here is derived from an EMBL/GenBank/DDBJ whole genome shotgun (WGS) entry which is preliminary data.</text>
</comment>
<name>A0ABT6NGW2_9FIRM</name>
<keyword evidence="3" id="KW-0479">Metal-binding</keyword>
<evidence type="ECO:0000256" key="5">
    <source>
        <dbReference type="ARBA" id="ARBA00023014"/>
    </source>
</evidence>
<comment type="similarity">
    <text evidence="1">Belongs to the class-I fumarase family.</text>
</comment>
<evidence type="ECO:0000256" key="2">
    <source>
        <dbReference type="ARBA" id="ARBA00022485"/>
    </source>
</evidence>
<dbReference type="Proteomes" id="UP001158045">
    <property type="component" value="Unassembled WGS sequence"/>
</dbReference>
<dbReference type="EMBL" id="JARYZI010000014">
    <property type="protein sequence ID" value="MDH8679651.1"/>
    <property type="molecule type" value="Genomic_DNA"/>
</dbReference>
<feature type="domain" description="Fe-S hydro-lyase tartrate dehydratase alpha-type catalytic" evidence="7">
    <location>
        <begin position="11"/>
        <end position="278"/>
    </location>
</feature>
<dbReference type="PANTHER" id="PTHR30389:SF17">
    <property type="entry name" value="L(+)-TARTRATE DEHYDRATASE SUBUNIT ALPHA-RELATED"/>
    <property type="match status" value="1"/>
</dbReference>
<dbReference type="RefSeq" id="WP_281095546.1">
    <property type="nucleotide sequence ID" value="NZ_JARYZI010000014.1"/>
</dbReference>
<keyword evidence="5" id="KW-0411">Iron-sulfur</keyword>
<reference evidence="8 9" key="1">
    <citation type="submission" date="2023-04" db="EMBL/GenBank/DDBJ databases">
        <title>Fusibacter bizertensis strain WBS, isolated from littoral bottom sediments of the Arctic seas - biochemical and genomic analysis.</title>
        <authorList>
            <person name="Brioukhanov A.L."/>
        </authorList>
    </citation>
    <scope>NUCLEOTIDE SEQUENCE [LARGE SCALE GENOMIC DNA]</scope>
    <source>
        <strain evidence="8 9">WBS</strain>
    </source>
</reference>
<gene>
    <name evidence="8" type="ORF">QE109_15945</name>
</gene>
<evidence type="ECO:0000256" key="6">
    <source>
        <dbReference type="ARBA" id="ARBA00023239"/>
    </source>
</evidence>
<sequence length="280" mass="29985">MKRISVNAIIQAVKEACITMNYEIDPLISEAFENAKKVEKSPVGISIIEDLIKNAEIAQKYTAPICQDTGMIVAFVTLGQNVLVEDGAISDAINEGVRQGYAEGYLRKSVVSDPVLRKNSGDNTPAVIYFDVVEGDVFEIELASKGFGSENMSKSKMLKPSDGMSGIMNFVIETVKMAGPNPCPPIVVGIGIGGTIDKAAQIAKKSLLRPLGQKNELPHIAQMEEELLEEINHLGIGPQGLGGITTALAVHAETYPTHIAGLPVVVNINCHASRHKKVVL</sequence>
<dbReference type="GO" id="GO:0004333">
    <property type="term" value="F:fumarate hydratase activity"/>
    <property type="evidence" value="ECO:0007669"/>
    <property type="project" value="UniProtKB-EC"/>
</dbReference>
<evidence type="ECO:0000256" key="3">
    <source>
        <dbReference type="ARBA" id="ARBA00022723"/>
    </source>
</evidence>
<keyword evidence="2" id="KW-0004">4Fe-4S</keyword>
<proteinExistence type="inferred from homology"/>
<evidence type="ECO:0000256" key="4">
    <source>
        <dbReference type="ARBA" id="ARBA00023004"/>
    </source>
</evidence>
<protein>
    <submittedName>
        <fullName evidence="8">Fumarate hydratase</fullName>
        <ecNumber evidence="8">4.2.1.2</ecNumber>
    </submittedName>
</protein>
<keyword evidence="4" id="KW-0408">Iron</keyword>
<keyword evidence="9" id="KW-1185">Reference proteome</keyword>
<dbReference type="Pfam" id="PF05681">
    <property type="entry name" value="Fumerase"/>
    <property type="match status" value="1"/>
</dbReference>